<comment type="caution">
    <text evidence="1">The sequence shown here is derived from an EMBL/GenBank/DDBJ whole genome shotgun (WGS) entry which is preliminary data.</text>
</comment>
<sequence length="119" mass="13361">MVDIGAPAVADEEAYGKVGGRKFMMKKETKKAQENSSKEKKDAEEETSKNNSGSNTIVKKGLKKPTMNDQRDKSRESSSDKLVKDDQTHDDIINLMHKDYNGGLSERKPPIHNHQPLLH</sequence>
<keyword evidence="2" id="KW-1185">Reference proteome</keyword>
<gene>
    <name evidence="1" type="ORF">M9H77_28878</name>
</gene>
<evidence type="ECO:0000313" key="1">
    <source>
        <dbReference type="EMBL" id="KAI5660085.1"/>
    </source>
</evidence>
<dbReference type="EMBL" id="CM044706">
    <property type="protein sequence ID" value="KAI5660085.1"/>
    <property type="molecule type" value="Genomic_DNA"/>
</dbReference>
<reference evidence="2" key="1">
    <citation type="journal article" date="2023" name="Nat. Plants">
        <title>Single-cell RNA sequencing provides a high-resolution roadmap for understanding the multicellular compartmentation of specialized metabolism.</title>
        <authorList>
            <person name="Sun S."/>
            <person name="Shen X."/>
            <person name="Li Y."/>
            <person name="Li Y."/>
            <person name="Wang S."/>
            <person name="Li R."/>
            <person name="Zhang H."/>
            <person name="Shen G."/>
            <person name="Guo B."/>
            <person name="Wei J."/>
            <person name="Xu J."/>
            <person name="St-Pierre B."/>
            <person name="Chen S."/>
            <person name="Sun C."/>
        </authorList>
    </citation>
    <scope>NUCLEOTIDE SEQUENCE [LARGE SCALE GENOMIC DNA]</scope>
</reference>
<accession>A0ACC0AGV0</accession>
<evidence type="ECO:0000313" key="2">
    <source>
        <dbReference type="Proteomes" id="UP001060085"/>
    </source>
</evidence>
<dbReference type="Proteomes" id="UP001060085">
    <property type="component" value="Linkage Group LG06"/>
</dbReference>
<protein>
    <submittedName>
        <fullName evidence="1">Uncharacterized protein</fullName>
    </submittedName>
</protein>
<name>A0ACC0AGV0_CATRO</name>
<organism evidence="1 2">
    <name type="scientific">Catharanthus roseus</name>
    <name type="common">Madagascar periwinkle</name>
    <name type="synonym">Vinca rosea</name>
    <dbReference type="NCBI Taxonomy" id="4058"/>
    <lineage>
        <taxon>Eukaryota</taxon>
        <taxon>Viridiplantae</taxon>
        <taxon>Streptophyta</taxon>
        <taxon>Embryophyta</taxon>
        <taxon>Tracheophyta</taxon>
        <taxon>Spermatophyta</taxon>
        <taxon>Magnoliopsida</taxon>
        <taxon>eudicotyledons</taxon>
        <taxon>Gunneridae</taxon>
        <taxon>Pentapetalae</taxon>
        <taxon>asterids</taxon>
        <taxon>lamiids</taxon>
        <taxon>Gentianales</taxon>
        <taxon>Apocynaceae</taxon>
        <taxon>Rauvolfioideae</taxon>
        <taxon>Vinceae</taxon>
        <taxon>Catharanthinae</taxon>
        <taxon>Catharanthus</taxon>
    </lineage>
</organism>
<proteinExistence type="predicted"/>